<dbReference type="AlphaFoldDB" id="A0A6M3K824"/>
<organism evidence="1">
    <name type="scientific">viral metagenome</name>
    <dbReference type="NCBI Taxonomy" id="1070528"/>
    <lineage>
        <taxon>unclassified sequences</taxon>
        <taxon>metagenomes</taxon>
        <taxon>organismal metagenomes</taxon>
    </lineage>
</organism>
<proteinExistence type="predicted"/>
<evidence type="ECO:0000313" key="1">
    <source>
        <dbReference type="EMBL" id="QJA77884.1"/>
    </source>
</evidence>
<reference evidence="1" key="1">
    <citation type="submission" date="2020-03" db="EMBL/GenBank/DDBJ databases">
        <title>The deep terrestrial virosphere.</title>
        <authorList>
            <person name="Holmfeldt K."/>
            <person name="Nilsson E."/>
            <person name="Simone D."/>
            <person name="Lopez-Fernandez M."/>
            <person name="Wu X."/>
            <person name="de Brujin I."/>
            <person name="Lundin D."/>
            <person name="Andersson A."/>
            <person name="Bertilsson S."/>
            <person name="Dopson M."/>
        </authorList>
    </citation>
    <scope>NUCLEOTIDE SEQUENCE</scope>
    <source>
        <strain evidence="1">MM415A01194</strain>
    </source>
</reference>
<sequence>MPDISNQMSYIQQLQDVRNPNSPMGALDRLGSSIGNAWQGYQGGADEREATKFFMDNSVSPETIQQFSSTHPQMPLMDVYRYAGAIATQKKAQKMKDRIKTLQDSLAGGAEMNEKLLPTLFKDMAPDELMEFQKILTGAQQVGLNFKSLKEKDRFKPIGAQGLYDTETKGIIGQPAEKTTPLQDALRAKMLEVDPDTTEPYTAAKAYSLVVHPVSDKTPSIPAYEVKDLPNGMQQKMKYNPATKEHDVPWGAAYPKHKPEADPDAKSKRIPYRDTVTGAVNYYDVNNPKDRETLQKYGSQLQAIAENPMAPIIRESLTATPAVPGKSTYKTADEVKAAYEAKEIDKETALNILRKDFGM</sequence>
<name>A0A6M3K824_9ZZZZ</name>
<gene>
    <name evidence="1" type="ORF">MM415A01194_0003</name>
</gene>
<protein>
    <submittedName>
        <fullName evidence="1">Uncharacterized protein</fullName>
    </submittedName>
</protein>
<accession>A0A6M3K824</accession>
<dbReference type="EMBL" id="MT142308">
    <property type="protein sequence ID" value="QJA77884.1"/>
    <property type="molecule type" value="Genomic_DNA"/>
</dbReference>